<sequence>VSILSPLGFGYANMESILSALGLGYTDMISAWTQICRYQHGIRFFERPNLGHLMNTGKF</sequence>
<feature type="non-terminal residue" evidence="1">
    <location>
        <position position="1"/>
    </location>
</feature>
<gene>
    <name evidence="1" type="ORF">GLOINDRAFT_22555</name>
</gene>
<proteinExistence type="predicted"/>
<accession>U9U8H3</accession>
<dbReference type="HOGENOM" id="CLU_2967469_0_0_1"/>
<dbReference type="AlphaFoldDB" id="U9U8H3"/>
<reference evidence="1" key="1">
    <citation type="submission" date="2013-07" db="EMBL/GenBank/DDBJ databases">
        <title>The genome of an arbuscular mycorrhizal fungus provides insights into the evolution of the oldest plant symbiosis.</title>
        <authorList>
            <consortium name="DOE Joint Genome Institute"/>
            <person name="Tisserant E."/>
            <person name="Malbreil M."/>
            <person name="Kuo A."/>
            <person name="Kohler A."/>
            <person name="Symeonidi A."/>
            <person name="Balestrini R."/>
            <person name="Charron P."/>
            <person name="Duensing N."/>
            <person name="Frei-dit-Frey N."/>
            <person name="Gianinazzi-Pearson V."/>
            <person name="Gilbert B."/>
            <person name="Handa Y."/>
            <person name="Hijri M."/>
            <person name="Kaul R."/>
            <person name="Kawaguchi M."/>
            <person name="Krajinski F."/>
            <person name="Lammers P."/>
            <person name="Lapierre D."/>
            <person name="Masclaux F.G."/>
            <person name="Murat C."/>
            <person name="Morin E."/>
            <person name="Ndikumana S."/>
            <person name="Pagni M."/>
            <person name="Petitpierre D."/>
            <person name="Requena N."/>
            <person name="Rosikiewicz P."/>
            <person name="Riley R."/>
            <person name="Saito K."/>
            <person name="San Clemente H."/>
            <person name="Shapiro H."/>
            <person name="van Tuinen D."/>
            <person name="Becard G."/>
            <person name="Bonfante P."/>
            <person name="Paszkowski U."/>
            <person name="Shachar-Hill Y."/>
            <person name="Young J.P."/>
            <person name="Sanders I.R."/>
            <person name="Henrissat B."/>
            <person name="Rensing S.A."/>
            <person name="Grigoriev I.V."/>
            <person name="Corradi N."/>
            <person name="Roux C."/>
            <person name="Martin F."/>
        </authorList>
    </citation>
    <scope>NUCLEOTIDE SEQUENCE</scope>
    <source>
        <strain evidence="1">DAOM 197198</strain>
    </source>
</reference>
<organism evidence="1">
    <name type="scientific">Rhizophagus irregularis (strain DAOM 181602 / DAOM 197198 / MUCL 43194)</name>
    <name type="common">Arbuscular mycorrhizal fungus</name>
    <name type="synonym">Glomus intraradices</name>
    <dbReference type="NCBI Taxonomy" id="747089"/>
    <lineage>
        <taxon>Eukaryota</taxon>
        <taxon>Fungi</taxon>
        <taxon>Fungi incertae sedis</taxon>
        <taxon>Mucoromycota</taxon>
        <taxon>Glomeromycotina</taxon>
        <taxon>Glomeromycetes</taxon>
        <taxon>Glomerales</taxon>
        <taxon>Glomeraceae</taxon>
        <taxon>Rhizophagus</taxon>
    </lineage>
</organism>
<protein>
    <submittedName>
        <fullName evidence="1">Uncharacterized protein</fullName>
    </submittedName>
</protein>
<dbReference type="EMBL" id="KI280837">
    <property type="protein sequence ID" value="ESA16704.1"/>
    <property type="molecule type" value="Genomic_DNA"/>
</dbReference>
<evidence type="ECO:0000313" key="1">
    <source>
        <dbReference type="EMBL" id="ESA16704.1"/>
    </source>
</evidence>
<name>U9U8H3_RHIID</name>